<dbReference type="PANTHER" id="PTHR12049">
    <property type="entry name" value="PROTEIN ARGININE METHYLTRANSFERASE NDUFAF7, MITOCHONDRIAL"/>
    <property type="match status" value="1"/>
</dbReference>
<dbReference type="InterPro" id="IPR038375">
    <property type="entry name" value="NDUFAF7_sf"/>
</dbReference>
<dbReference type="EMBL" id="JARYGX010000030">
    <property type="protein sequence ID" value="MDH7454595.1"/>
    <property type="molecule type" value="Genomic_DNA"/>
</dbReference>
<name>A0ABT6MVU3_9GAMM</name>
<reference evidence="3" key="2">
    <citation type="submission" date="2023-04" db="EMBL/GenBank/DDBJ databases">
        <authorList>
            <person name="Sun J.-Q."/>
        </authorList>
    </citation>
    <scope>NUCLEOTIDE SEQUENCE</scope>
    <source>
        <strain evidence="3">CC-YY355</strain>
    </source>
</reference>
<dbReference type="RefSeq" id="WP_280943824.1">
    <property type="nucleotide sequence ID" value="NZ_JARYGX010000030.1"/>
</dbReference>
<sequence>MSDFPLSDDAQAHSAHLQALIREQIAAAGGAIPFWRFMELALYAPGLGYYSAGATKFGAAGDFVTAPELGSLFAECVAQALAPALQACGPEARFLEIGAGSGRFAADAIAHLLELDSMPARYAILEPSADLRERQRAHLAQALPAPAFARVEWLDGPMPDDWNGVLFANEVLDALPTPRFALQGGEVFEEHVACDGNGFRRIDRPADALLSAAVRHVESQLEGPFADGHRAELLPQLPYWLQAVAGGMRTGALLFVDYGHPRREYYDPRRRDGTLRAFHRHRVVEDVFARVGLQDITASVDFTALAEAGTGAGFDLAGYCSQASFLIGNGLEQRLAAHEARAADEAARYALRQQAKLLTVPGGMGERFQAMGFARDVPLEQAFVFGDLSFRL</sequence>
<dbReference type="GO" id="GO:0008168">
    <property type="term" value="F:methyltransferase activity"/>
    <property type="evidence" value="ECO:0007669"/>
    <property type="project" value="UniProtKB-KW"/>
</dbReference>
<dbReference type="InterPro" id="IPR003788">
    <property type="entry name" value="NDUFAF7"/>
</dbReference>
<proteinExistence type="predicted"/>
<evidence type="ECO:0000256" key="2">
    <source>
        <dbReference type="ARBA" id="ARBA00022679"/>
    </source>
</evidence>
<evidence type="ECO:0000256" key="1">
    <source>
        <dbReference type="ARBA" id="ARBA00022603"/>
    </source>
</evidence>
<evidence type="ECO:0000313" key="3">
    <source>
        <dbReference type="EMBL" id="MDH7454595.1"/>
    </source>
</evidence>
<dbReference type="Gene3D" id="3.40.50.12710">
    <property type="match status" value="1"/>
</dbReference>
<reference evidence="3" key="1">
    <citation type="journal article" date="2007" name="Int. J. Syst. Evol. Microbiol.">
        <title>Luteimonas composti sp. nov., a moderately thermophilic bacterium isolated from food waste.</title>
        <authorList>
            <person name="Young C.C."/>
            <person name="Kampfer P."/>
            <person name="Chen W.M."/>
            <person name="Yen W.S."/>
            <person name="Arun A.B."/>
            <person name="Lai W.A."/>
            <person name="Shen F.T."/>
            <person name="Rekha P.D."/>
            <person name="Lin K.Y."/>
            <person name="Chou J.H."/>
        </authorList>
    </citation>
    <scope>NUCLEOTIDE SEQUENCE</scope>
    <source>
        <strain evidence="3">CC-YY355</strain>
    </source>
</reference>
<dbReference type="SUPFAM" id="SSF53335">
    <property type="entry name" value="S-adenosyl-L-methionine-dependent methyltransferases"/>
    <property type="match status" value="1"/>
</dbReference>
<comment type="caution">
    <text evidence="3">The sequence shown here is derived from an EMBL/GenBank/DDBJ whole genome shotgun (WGS) entry which is preliminary data.</text>
</comment>
<dbReference type="InterPro" id="IPR029063">
    <property type="entry name" value="SAM-dependent_MTases_sf"/>
</dbReference>
<accession>A0ABT6MVU3</accession>
<dbReference type="EC" id="2.1.1.-" evidence="3"/>
<keyword evidence="4" id="KW-1185">Reference proteome</keyword>
<dbReference type="GO" id="GO:0032259">
    <property type="term" value="P:methylation"/>
    <property type="evidence" value="ECO:0007669"/>
    <property type="project" value="UniProtKB-KW"/>
</dbReference>
<organism evidence="3 4">
    <name type="scientific">Luteimonas composti</name>
    <dbReference type="NCBI Taxonomy" id="398257"/>
    <lineage>
        <taxon>Bacteria</taxon>
        <taxon>Pseudomonadati</taxon>
        <taxon>Pseudomonadota</taxon>
        <taxon>Gammaproteobacteria</taxon>
        <taxon>Lysobacterales</taxon>
        <taxon>Lysobacteraceae</taxon>
        <taxon>Luteimonas</taxon>
    </lineage>
</organism>
<keyword evidence="2 3" id="KW-0808">Transferase</keyword>
<gene>
    <name evidence="3" type="ORF">QF205_16175</name>
</gene>
<keyword evidence="1 3" id="KW-0489">Methyltransferase</keyword>
<dbReference type="Pfam" id="PF02636">
    <property type="entry name" value="Methyltransf_28"/>
    <property type="match status" value="1"/>
</dbReference>
<dbReference type="Proteomes" id="UP001160550">
    <property type="component" value="Unassembled WGS sequence"/>
</dbReference>
<dbReference type="PANTHER" id="PTHR12049:SF7">
    <property type="entry name" value="PROTEIN ARGININE METHYLTRANSFERASE NDUFAF7, MITOCHONDRIAL"/>
    <property type="match status" value="1"/>
</dbReference>
<protein>
    <submittedName>
        <fullName evidence="3">SAM-dependent methyltransferase</fullName>
        <ecNumber evidence="3">2.1.1.-</ecNumber>
    </submittedName>
</protein>
<evidence type="ECO:0000313" key="4">
    <source>
        <dbReference type="Proteomes" id="UP001160550"/>
    </source>
</evidence>